<keyword evidence="2" id="KW-0540">Nuclease</keyword>
<evidence type="ECO:0000256" key="6">
    <source>
        <dbReference type="ARBA" id="ARBA00022806"/>
    </source>
</evidence>
<dbReference type="Pfam" id="PF13361">
    <property type="entry name" value="UvrD_C"/>
    <property type="match status" value="1"/>
</dbReference>
<evidence type="ECO:0000256" key="1">
    <source>
        <dbReference type="ARBA" id="ARBA00009922"/>
    </source>
</evidence>
<reference evidence="18 19" key="1">
    <citation type="journal article" date="2016" name="Nat. Commun.">
        <title>Thousands of microbial genomes shed light on interconnected biogeochemical processes in an aquifer system.</title>
        <authorList>
            <person name="Anantharaman K."/>
            <person name="Brown C.T."/>
            <person name="Hug L.A."/>
            <person name="Sharon I."/>
            <person name="Castelle C.J."/>
            <person name="Probst A.J."/>
            <person name="Thomas B.C."/>
            <person name="Singh A."/>
            <person name="Wilkins M.J."/>
            <person name="Karaoz U."/>
            <person name="Brodie E.L."/>
            <person name="Williams K.H."/>
            <person name="Hubbard S.S."/>
            <person name="Banfield J.F."/>
        </authorList>
    </citation>
    <scope>NUCLEOTIDE SEQUENCE [LARGE SCALE GENOMIC DNA]</scope>
</reference>
<dbReference type="Gene3D" id="1.10.486.10">
    <property type="entry name" value="PCRA, domain 4"/>
    <property type="match status" value="1"/>
</dbReference>
<dbReference type="InterPro" id="IPR027417">
    <property type="entry name" value="P-loop_NTPase"/>
</dbReference>
<dbReference type="GO" id="GO:0043138">
    <property type="term" value="F:3'-5' DNA helicase activity"/>
    <property type="evidence" value="ECO:0007669"/>
    <property type="project" value="UniProtKB-EC"/>
</dbReference>
<evidence type="ECO:0000256" key="12">
    <source>
        <dbReference type="ARBA" id="ARBA00034617"/>
    </source>
</evidence>
<keyword evidence="7" id="KW-0269">Exonuclease</keyword>
<dbReference type="AlphaFoldDB" id="A0A1F7IPF9"/>
<dbReference type="GO" id="GO:0005524">
    <property type="term" value="F:ATP binding"/>
    <property type="evidence" value="ECO:0007669"/>
    <property type="project" value="UniProtKB-UniRule"/>
</dbReference>
<dbReference type="GO" id="GO:0000725">
    <property type="term" value="P:recombinational repair"/>
    <property type="evidence" value="ECO:0007669"/>
    <property type="project" value="TreeGrafter"/>
</dbReference>
<evidence type="ECO:0000256" key="13">
    <source>
        <dbReference type="ARBA" id="ARBA00034808"/>
    </source>
</evidence>
<evidence type="ECO:0000256" key="11">
    <source>
        <dbReference type="ARBA" id="ARBA00023235"/>
    </source>
</evidence>
<keyword evidence="9" id="KW-0238">DNA-binding</keyword>
<dbReference type="InterPro" id="IPR013986">
    <property type="entry name" value="DExx_box_DNA_helicase_dom_sf"/>
</dbReference>
<evidence type="ECO:0000256" key="9">
    <source>
        <dbReference type="ARBA" id="ARBA00023125"/>
    </source>
</evidence>
<dbReference type="Gene3D" id="3.90.320.10">
    <property type="match status" value="1"/>
</dbReference>
<proteinExistence type="inferred from homology"/>
<dbReference type="Proteomes" id="UP000178040">
    <property type="component" value="Unassembled WGS sequence"/>
</dbReference>
<evidence type="ECO:0000256" key="7">
    <source>
        <dbReference type="ARBA" id="ARBA00022839"/>
    </source>
</evidence>
<evidence type="ECO:0000313" key="18">
    <source>
        <dbReference type="EMBL" id="OGK45221.1"/>
    </source>
</evidence>
<evidence type="ECO:0000313" key="19">
    <source>
        <dbReference type="Proteomes" id="UP000178040"/>
    </source>
</evidence>
<evidence type="ECO:0000259" key="16">
    <source>
        <dbReference type="PROSITE" id="PS51198"/>
    </source>
</evidence>
<keyword evidence="11" id="KW-0413">Isomerase</keyword>
<evidence type="ECO:0000259" key="17">
    <source>
        <dbReference type="PROSITE" id="PS51217"/>
    </source>
</evidence>
<keyword evidence="4" id="KW-0227">DNA damage</keyword>
<evidence type="ECO:0000256" key="5">
    <source>
        <dbReference type="ARBA" id="ARBA00022801"/>
    </source>
</evidence>
<dbReference type="EC" id="5.6.2.4" evidence="13"/>
<dbReference type="Gene3D" id="3.40.50.300">
    <property type="entry name" value="P-loop containing nucleotide triphosphate hydrolases"/>
    <property type="match status" value="2"/>
</dbReference>
<evidence type="ECO:0000256" key="15">
    <source>
        <dbReference type="PROSITE-ProRule" id="PRU00560"/>
    </source>
</evidence>
<evidence type="ECO:0000256" key="8">
    <source>
        <dbReference type="ARBA" id="ARBA00022840"/>
    </source>
</evidence>
<dbReference type="InterPro" id="IPR014016">
    <property type="entry name" value="UvrD-like_ATP-bd"/>
</dbReference>
<evidence type="ECO:0000256" key="3">
    <source>
        <dbReference type="ARBA" id="ARBA00022741"/>
    </source>
</evidence>
<keyword evidence="10" id="KW-0234">DNA repair</keyword>
<dbReference type="SUPFAM" id="SSF52540">
    <property type="entry name" value="P-loop containing nucleoside triphosphate hydrolases"/>
    <property type="match status" value="1"/>
</dbReference>
<dbReference type="GO" id="GO:0004527">
    <property type="term" value="F:exonuclease activity"/>
    <property type="evidence" value="ECO:0007669"/>
    <property type="project" value="UniProtKB-KW"/>
</dbReference>
<comment type="catalytic activity">
    <reaction evidence="14">
        <text>ATP + H2O = ADP + phosphate + H(+)</text>
        <dbReference type="Rhea" id="RHEA:13065"/>
        <dbReference type="ChEBI" id="CHEBI:15377"/>
        <dbReference type="ChEBI" id="CHEBI:15378"/>
        <dbReference type="ChEBI" id="CHEBI:30616"/>
        <dbReference type="ChEBI" id="CHEBI:43474"/>
        <dbReference type="ChEBI" id="CHEBI:456216"/>
        <dbReference type="EC" id="5.6.2.4"/>
    </reaction>
</comment>
<comment type="caution">
    <text evidence="18">The sequence shown here is derived from an EMBL/GenBank/DDBJ whole genome shotgun (WGS) entry which is preliminary data.</text>
</comment>
<dbReference type="GO" id="GO:0003677">
    <property type="term" value="F:DNA binding"/>
    <property type="evidence" value="ECO:0007669"/>
    <property type="project" value="UniProtKB-KW"/>
</dbReference>
<gene>
    <name evidence="18" type="ORF">A3B40_03190</name>
</gene>
<dbReference type="Pfam" id="PF00580">
    <property type="entry name" value="UvrD-helicase"/>
    <property type="match status" value="1"/>
</dbReference>
<accession>A0A1F7IPF9</accession>
<comment type="similarity">
    <text evidence="1">Belongs to the helicase family. UvrD subfamily.</text>
</comment>
<dbReference type="PANTHER" id="PTHR11070">
    <property type="entry name" value="UVRD / RECB / PCRA DNA HELICASE FAMILY MEMBER"/>
    <property type="match status" value="1"/>
</dbReference>
<keyword evidence="8 15" id="KW-0067">ATP-binding</keyword>
<name>A0A1F7IPF9_9BACT</name>
<evidence type="ECO:0000256" key="2">
    <source>
        <dbReference type="ARBA" id="ARBA00022722"/>
    </source>
</evidence>
<protein>
    <recommendedName>
        <fullName evidence="13">DNA 3'-5' helicase</fullName>
        <ecNumber evidence="13">5.6.2.4</ecNumber>
    </recommendedName>
</protein>
<sequence>MKNDQFVLNKSQEEAVKSNNGPLLIIAGAGTGKTTVITERIKYVIGKGLAKPEEILALTFTEKASQQMEKRVDLALPYGTFGLWISTFHSFSDRILRSEALHIGLTSNFKLMSEAETYLFVKKHFWRFDLQYFRPKGNPYKFIEGLIQHFERIRDEDVSAKDYLTFAQKHEQDKSSASEKEEAKKYLELAKAFQTYEELKIKEGVMDFSDLITNVLNLFRKRKSILARYQRQFKYILLDEFQDTNFAQYQLIKLLAPSRAKPNLTVVGDDSQSIYKFRGAAISNILSFMKDYPSARHIILTTSYRCPQIILDSAYSLIKYNNPNTLESQLKISKDLQANQSLKGEKIEFIQSERVEEEAEKIAFFILAYKNENKKEYKDFAILVRANNHSAPFIRALERAKISYQFLGPGMLFQKPEVKDLIAYLKVLSDFTDSTSLYRVLSMEIWRIEARDIIAVLNLAKRSNHSFFEMLEKIEKNEQAEIQNSDKERYKKYKNYLTISEDSNKKFSEFVKMVHKHQKLIHKETAGQILYYFLLDSGLLSKIVDYKTQAEERKALNITKFFDKLKSFEATHEDASVFTVVDYLELAMNMGESPLAAEVDWSETDAVNILTVHSAKGLEFPVVFLTNLVEGRFPSRQRKDQIPIPEEVIQEVLPIGDYHLQEERRLFYVAMTRAKEKLVFSASNFYGEGKLERKLSPFISESLGLEKQTRSSLDLQISQIPLFEWKRTSDEAESTETNLPSKLKLDYLSYSAIKTFEICPLHFKLRYILHLPSAPTAAQSLGNSIHYALRDFYSLSQTSSKLARNEIKGKEPEFIINLLNVNWISDGYKSKVHEQQSKEVAIIFLQKYLKSELHHKAKPLYLERSFNFTIGSTGIKILGKIDRVDDLGDGCIEIIDYKTGENIPSKKALDKDLQMTIYALAAVNPGIFRKSIDQVKLSFYFLNTSTKMSTIRTSEQLNFAIDEILKIRDLIEQSDFKCSGAIICQNCEYKILCNG</sequence>
<dbReference type="InterPro" id="IPR038726">
    <property type="entry name" value="PDDEXK_AddAB-type"/>
</dbReference>
<feature type="binding site" evidence="15">
    <location>
        <begin position="27"/>
        <end position="34"/>
    </location>
    <ligand>
        <name>ATP</name>
        <dbReference type="ChEBI" id="CHEBI:30616"/>
    </ligand>
</feature>
<keyword evidence="3 15" id="KW-0547">Nucleotide-binding</keyword>
<evidence type="ECO:0000256" key="10">
    <source>
        <dbReference type="ARBA" id="ARBA00023204"/>
    </source>
</evidence>
<dbReference type="GO" id="GO:0005829">
    <property type="term" value="C:cytosol"/>
    <property type="evidence" value="ECO:0007669"/>
    <property type="project" value="TreeGrafter"/>
</dbReference>
<evidence type="ECO:0000256" key="14">
    <source>
        <dbReference type="ARBA" id="ARBA00048988"/>
    </source>
</evidence>
<organism evidence="18 19">
    <name type="scientific">Candidatus Roizmanbacteria bacterium RIFCSPLOWO2_01_FULL_37_16</name>
    <dbReference type="NCBI Taxonomy" id="1802058"/>
    <lineage>
        <taxon>Bacteria</taxon>
        <taxon>Candidatus Roizmaniibacteriota</taxon>
    </lineage>
</organism>
<keyword evidence="6 15" id="KW-0347">Helicase</keyword>
<dbReference type="InterPro" id="IPR014017">
    <property type="entry name" value="DNA_helicase_UvrD-like_C"/>
</dbReference>
<feature type="domain" description="UvrD-like helicase C-terminal" evidence="17">
    <location>
        <begin position="308"/>
        <end position="617"/>
    </location>
</feature>
<dbReference type="Gene3D" id="1.10.10.160">
    <property type="match status" value="1"/>
</dbReference>
<dbReference type="Pfam" id="PF12705">
    <property type="entry name" value="PDDEXK_1"/>
    <property type="match status" value="1"/>
</dbReference>
<dbReference type="InterPro" id="IPR000212">
    <property type="entry name" value="DNA_helicase_UvrD/REP"/>
</dbReference>
<dbReference type="PANTHER" id="PTHR11070:SF48">
    <property type="entry name" value="ATP-DEPENDENT HELICASE_NUCLEASE SUBUNIT A"/>
    <property type="match status" value="1"/>
</dbReference>
<dbReference type="CDD" id="cd17932">
    <property type="entry name" value="DEXQc_UvrD"/>
    <property type="match status" value="1"/>
</dbReference>
<dbReference type="PROSITE" id="PS51198">
    <property type="entry name" value="UVRD_HELICASE_ATP_BIND"/>
    <property type="match status" value="1"/>
</dbReference>
<dbReference type="EMBL" id="MGAI01000013">
    <property type="protein sequence ID" value="OGK45221.1"/>
    <property type="molecule type" value="Genomic_DNA"/>
</dbReference>
<keyword evidence="5 15" id="KW-0378">Hydrolase</keyword>
<evidence type="ECO:0000256" key="4">
    <source>
        <dbReference type="ARBA" id="ARBA00022763"/>
    </source>
</evidence>
<feature type="domain" description="UvrD-like helicase ATP-binding" evidence="16">
    <location>
        <begin position="6"/>
        <end position="307"/>
    </location>
</feature>
<dbReference type="InterPro" id="IPR011604">
    <property type="entry name" value="PDDEXK-like_dom_sf"/>
</dbReference>
<dbReference type="PROSITE" id="PS51217">
    <property type="entry name" value="UVRD_HELICASE_CTER"/>
    <property type="match status" value="1"/>
</dbReference>
<comment type="catalytic activity">
    <reaction evidence="12">
        <text>Couples ATP hydrolysis with the unwinding of duplex DNA by translocating in the 3'-5' direction.</text>
        <dbReference type="EC" id="5.6.2.4"/>
    </reaction>
</comment>
<dbReference type="GO" id="GO:0033202">
    <property type="term" value="C:DNA helicase complex"/>
    <property type="evidence" value="ECO:0007669"/>
    <property type="project" value="TreeGrafter"/>
</dbReference>